<proteinExistence type="predicted"/>
<comment type="caution">
    <text evidence="1">The sequence shown here is derived from an EMBL/GenBank/DDBJ whole genome shotgun (WGS) entry which is preliminary data.</text>
</comment>
<evidence type="ECO:0000313" key="2">
    <source>
        <dbReference type="Proteomes" id="UP001162156"/>
    </source>
</evidence>
<organism evidence="1 2">
    <name type="scientific">Rhamnusium bicolor</name>
    <dbReference type="NCBI Taxonomy" id="1586634"/>
    <lineage>
        <taxon>Eukaryota</taxon>
        <taxon>Metazoa</taxon>
        <taxon>Ecdysozoa</taxon>
        <taxon>Arthropoda</taxon>
        <taxon>Hexapoda</taxon>
        <taxon>Insecta</taxon>
        <taxon>Pterygota</taxon>
        <taxon>Neoptera</taxon>
        <taxon>Endopterygota</taxon>
        <taxon>Coleoptera</taxon>
        <taxon>Polyphaga</taxon>
        <taxon>Cucujiformia</taxon>
        <taxon>Chrysomeloidea</taxon>
        <taxon>Cerambycidae</taxon>
        <taxon>Lepturinae</taxon>
        <taxon>Rhagiini</taxon>
        <taxon>Rhamnusium</taxon>
    </lineage>
</organism>
<accession>A0AAV8WUY8</accession>
<name>A0AAV8WUY8_9CUCU</name>
<dbReference type="AlphaFoldDB" id="A0AAV8WUY8"/>
<protein>
    <submittedName>
        <fullName evidence="1">Uncharacterized protein</fullName>
    </submittedName>
</protein>
<gene>
    <name evidence="1" type="ORF">NQ314_016781</name>
</gene>
<dbReference type="Proteomes" id="UP001162156">
    <property type="component" value="Unassembled WGS sequence"/>
</dbReference>
<dbReference type="EMBL" id="JANEYF010004669">
    <property type="protein sequence ID" value="KAJ8930419.1"/>
    <property type="molecule type" value="Genomic_DNA"/>
</dbReference>
<keyword evidence="2" id="KW-1185">Reference proteome</keyword>
<evidence type="ECO:0000313" key="1">
    <source>
        <dbReference type="EMBL" id="KAJ8930419.1"/>
    </source>
</evidence>
<sequence>MRLYVTANFLLTVGDLINVCKSTSCRIVKKVIHALASLAPQYIRIPVTEEELSASHMKLFAKARLSRVLDLWTVLT</sequence>
<reference evidence="1" key="1">
    <citation type="journal article" date="2023" name="Insect Mol. Biol.">
        <title>Genome sequencing provides insights into the evolution of gene families encoding plant cell wall-degrading enzymes in longhorned beetles.</title>
        <authorList>
            <person name="Shin N.R."/>
            <person name="Okamura Y."/>
            <person name="Kirsch R."/>
            <person name="Pauchet Y."/>
        </authorList>
    </citation>
    <scope>NUCLEOTIDE SEQUENCE</scope>
    <source>
        <strain evidence="1">RBIC_L_NR</strain>
    </source>
</reference>